<evidence type="ECO:0000256" key="1">
    <source>
        <dbReference type="ARBA" id="ARBA00004651"/>
    </source>
</evidence>
<evidence type="ECO:0000256" key="3">
    <source>
        <dbReference type="ARBA" id="ARBA00022448"/>
    </source>
</evidence>
<evidence type="ECO:0000256" key="4">
    <source>
        <dbReference type="ARBA" id="ARBA00022475"/>
    </source>
</evidence>
<dbReference type="PANTHER" id="PTHR30472:SF27">
    <property type="entry name" value="PETROBACTIN IMPORT SYSTEM PERMEASE PROTEIN YCLN"/>
    <property type="match status" value="1"/>
</dbReference>
<evidence type="ECO:0000256" key="8">
    <source>
        <dbReference type="SAM" id="Phobius"/>
    </source>
</evidence>
<evidence type="ECO:0000256" key="6">
    <source>
        <dbReference type="ARBA" id="ARBA00022989"/>
    </source>
</evidence>
<dbReference type="SUPFAM" id="SSF81345">
    <property type="entry name" value="ABC transporter involved in vitamin B12 uptake, BtuC"/>
    <property type="match status" value="1"/>
</dbReference>
<evidence type="ECO:0000313" key="9">
    <source>
        <dbReference type="EMBL" id="KDM91713.1"/>
    </source>
</evidence>
<dbReference type="Pfam" id="PF01032">
    <property type="entry name" value="FecCD"/>
    <property type="match status" value="1"/>
</dbReference>
<keyword evidence="10" id="KW-1185">Reference proteome</keyword>
<dbReference type="Proteomes" id="UP000027192">
    <property type="component" value="Unassembled WGS sequence"/>
</dbReference>
<feature type="transmembrane region" description="Helical" evidence="8">
    <location>
        <begin position="136"/>
        <end position="157"/>
    </location>
</feature>
<evidence type="ECO:0000256" key="5">
    <source>
        <dbReference type="ARBA" id="ARBA00022692"/>
    </source>
</evidence>
<proteinExistence type="inferred from homology"/>
<dbReference type="EMBL" id="JMIB01000019">
    <property type="protein sequence ID" value="KDM91713.1"/>
    <property type="molecule type" value="Genomic_DNA"/>
</dbReference>
<gene>
    <name evidence="9" type="ORF">EA58_10105</name>
</gene>
<feature type="transmembrane region" description="Helical" evidence="8">
    <location>
        <begin position="296"/>
        <end position="313"/>
    </location>
</feature>
<dbReference type="GO" id="GO:0005886">
    <property type="term" value="C:plasma membrane"/>
    <property type="evidence" value="ECO:0007669"/>
    <property type="project" value="UniProtKB-SubCell"/>
</dbReference>
<dbReference type="CDD" id="cd06550">
    <property type="entry name" value="TM_ABC_iron-siderophores_like"/>
    <property type="match status" value="1"/>
</dbReference>
<comment type="subcellular location">
    <subcellularLocation>
        <location evidence="1">Cell membrane</location>
        <topology evidence="1">Multi-pass membrane protein</topology>
    </subcellularLocation>
</comment>
<keyword evidence="3" id="KW-0813">Transport</keyword>
<protein>
    <submittedName>
        <fullName evidence="9">Iron ABC transporter</fullName>
    </submittedName>
</protein>
<organism evidence="9 10">
    <name type="scientific">Photobacterium galatheae</name>
    <dbReference type="NCBI Taxonomy" id="1654360"/>
    <lineage>
        <taxon>Bacteria</taxon>
        <taxon>Pseudomonadati</taxon>
        <taxon>Pseudomonadota</taxon>
        <taxon>Gammaproteobacteria</taxon>
        <taxon>Vibrionales</taxon>
        <taxon>Vibrionaceae</taxon>
        <taxon>Photobacterium</taxon>
    </lineage>
</organism>
<feature type="transmembrane region" description="Helical" evidence="8">
    <location>
        <begin position="81"/>
        <end position="100"/>
    </location>
</feature>
<dbReference type="InterPro" id="IPR037294">
    <property type="entry name" value="ABC_BtuC-like"/>
</dbReference>
<feature type="transmembrane region" description="Helical" evidence="8">
    <location>
        <begin position="184"/>
        <end position="202"/>
    </location>
</feature>
<keyword evidence="6 8" id="KW-1133">Transmembrane helix</keyword>
<keyword evidence="7 8" id="KW-0472">Membrane</keyword>
<feature type="transmembrane region" description="Helical" evidence="8">
    <location>
        <begin position="48"/>
        <end position="69"/>
    </location>
</feature>
<keyword evidence="5 8" id="KW-0812">Transmembrane</keyword>
<evidence type="ECO:0000256" key="2">
    <source>
        <dbReference type="ARBA" id="ARBA00007935"/>
    </source>
</evidence>
<dbReference type="PANTHER" id="PTHR30472">
    <property type="entry name" value="FERRIC ENTEROBACTIN TRANSPORT SYSTEM PERMEASE PROTEIN"/>
    <property type="match status" value="1"/>
</dbReference>
<keyword evidence="4" id="KW-1003">Cell membrane</keyword>
<comment type="similarity">
    <text evidence="2">Belongs to the binding-protein-dependent transport system permease family. FecCD subfamily.</text>
</comment>
<feature type="transmembrane region" description="Helical" evidence="8">
    <location>
        <begin position="222"/>
        <end position="251"/>
    </location>
</feature>
<evidence type="ECO:0000313" key="10">
    <source>
        <dbReference type="Proteomes" id="UP000027192"/>
    </source>
</evidence>
<sequence length="319" mass="34477">MYSSRIFISGTLLLLLSAASLSVGVADLHLSQLWQGDIEATSILIASRIPRLLAICLAGAGLSIAGLIMQQICQNRFAAPDTTGTIDCALLGYVASMVFFSGLSKWVDLAVIFAFAVGGTLLFVKFLQRLTFKNTVLVPLIGMMFGNVVSAFTQFIAYRYDLIQTMETWTIANFSSVLQGQYELLYLAIPAAVIAYHFASQFSAASVGESFAKNIGLNYQNIVLIGVIIVAVISASVVMIVGVIYFVGLIIPNLVSLFLGDNMKRNLPWTAFWGVVVVLACDILGRLIIFPYEIPISMIVSVLGGAAFIYLVLKDKTNA</sequence>
<dbReference type="GO" id="GO:0022857">
    <property type="term" value="F:transmembrane transporter activity"/>
    <property type="evidence" value="ECO:0007669"/>
    <property type="project" value="InterPro"/>
</dbReference>
<dbReference type="InterPro" id="IPR000522">
    <property type="entry name" value="ABC_transptr_permease_BtuC"/>
</dbReference>
<accession>A0A066RWG4</accession>
<dbReference type="STRING" id="1654360.EA58_10105"/>
<dbReference type="AlphaFoldDB" id="A0A066RWG4"/>
<dbReference type="GO" id="GO:0033214">
    <property type="term" value="P:siderophore-iron import into cell"/>
    <property type="evidence" value="ECO:0007669"/>
    <property type="project" value="TreeGrafter"/>
</dbReference>
<name>A0A066RWG4_9GAMM</name>
<comment type="caution">
    <text evidence="9">The sequence shown here is derived from an EMBL/GenBank/DDBJ whole genome shotgun (WGS) entry which is preliminary data.</text>
</comment>
<evidence type="ECO:0000256" key="7">
    <source>
        <dbReference type="ARBA" id="ARBA00023136"/>
    </source>
</evidence>
<feature type="transmembrane region" description="Helical" evidence="8">
    <location>
        <begin position="271"/>
        <end position="289"/>
    </location>
</feature>
<dbReference type="Gene3D" id="1.10.3470.10">
    <property type="entry name" value="ABC transporter involved in vitamin B12 uptake, BtuC"/>
    <property type="match status" value="1"/>
</dbReference>
<feature type="transmembrane region" description="Helical" evidence="8">
    <location>
        <begin position="106"/>
        <end position="124"/>
    </location>
</feature>
<reference evidence="9 10" key="1">
    <citation type="submission" date="2014-04" db="EMBL/GenBank/DDBJ databases">
        <title>Draft genome sequence of Photobacterium halotolerans S2753: a solonamide, ngercheumicin and holomycin producer.</title>
        <authorList>
            <person name="Machado H.R."/>
            <person name="Gram L."/>
        </authorList>
    </citation>
    <scope>NUCLEOTIDE SEQUENCE [LARGE SCALE GENOMIC DNA]</scope>
    <source>
        <strain evidence="9 10">S2753</strain>
    </source>
</reference>